<dbReference type="AlphaFoldDB" id="A0A081PIB2"/>
<name>A0A081PIB2_9SPHI</name>
<dbReference type="EMBL" id="JNFF01000040">
    <property type="protein sequence ID" value="KEQ30435.1"/>
    <property type="molecule type" value="Genomic_DNA"/>
</dbReference>
<dbReference type="PROSITE" id="PS51257">
    <property type="entry name" value="PROKAR_LIPOPROTEIN"/>
    <property type="match status" value="1"/>
</dbReference>
<sequence length="189" mass="20637">MKILFMAAIAVIGLSACNTNGNQSKENTAEAGDTALTQSGNSAIKSESSISEVVTAYLQLKNALVNDNSKEAATAGGDLQQAIEKTDTTSFSAEQQKVFSEVREDAKEHAEHIASNGSNIVHQREHFETLSQDLYDLVKVFPSSQTLYQTHCPMYNNNKGANWLSETKEIKNPYLGTKMLTCGEVKEEI</sequence>
<keyword evidence="3" id="KW-1185">Reference proteome</keyword>
<comment type="caution">
    <text evidence="2">The sequence shown here is derived from an EMBL/GenBank/DDBJ whole genome shotgun (WGS) entry which is preliminary data.</text>
</comment>
<protein>
    <recommendedName>
        <fullName evidence="1">DUF3347 domain-containing protein</fullName>
    </recommendedName>
</protein>
<dbReference type="InterPro" id="IPR021782">
    <property type="entry name" value="DUF3347"/>
</dbReference>
<accession>A0A081PIB2</accession>
<dbReference type="eggNOG" id="COG0845">
    <property type="taxonomic scope" value="Bacteria"/>
</dbReference>
<gene>
    <name evidence="2" type="ORF">N180_20815</name>
</gene>
<dbReference type="OrthoDB" id="5513217at2"/>
<evidence type="ECO:0000313" key="3">
    <source>
        <dbReference type="Proteomes" id="UP000028007"/>
    </source>
</evidence>
<dbReference type="Pfam" id="PF11827">
    <property type="entry name" value="DUF3347"/>
    <property type="match status" value="1"/>
</dbReference>
<feature type="domain" description="DUF3347" evidence="1">
    <location>
        <begin position="53"/>
        <end position="145"/>
    </location>
</feature>
<dbReference type="RefSeq" id="WP_037439789.1">
    <property type="nucleotide sequence ID" value="NZ_JNFF01000040.1"/>
</dbReference>
<proteinExistence type="predicted"/>
<evidence type="ECO:0000313" key="2">
    <source>
        <dbReference type="EMBL" id="KEQ30435.1"/>
    </source>
</evidence>
<dbReference type="Proteomes" id="UP000028007">
    <property type="component" value="Unassembled WGS sequence"/>
</dbReference>
<evidence type="ECO:0000259" key="1">
    <source>
        <dbReference type="Pfam" id="PF11827"/>
    </source>
</evidence>
<reference evidence="2 3" key="1">
    <citation type="journal article" date="1992" name="Int. J. Syst. Bacteriol.">
        <title>Sphingobacterium antarcticus sp. nov. a Psychrotrophic Bacterium from the Soils of Schirmacher Oasis, Antarctica.</title>
        <authorList>
            <person name="Shivaji S."/>
            <person name="Ray M.K."/>
            <person name="Rao N.S."/>
            <person name="Saiserr L."/>
            <person name="Jagannadham M.V."/>
            <person name="Kumar G.S."/>
            <person name="Reddy G."/>
            <person name="Bhargava P.M."/>
        </authorList>
    </citation>
    <scope>NUCLEOTIDE SEQUENCE [LARGE SCALE GENOMIC DNA]</scope>
    <source>
        <strain evidence="2 3">4BY</strain>
    </source>
</reference>
<organism evidence="2 3">
    <name type="scientific">Pedobacter antarcticus 4BY</name>
    <dbReference type="NCBI Taxonomy" id="1358423"/>
    <lineage>
        <taxon>Bacteria</taxon>
        <taxon>Pseudomonadati</taxon>
        <taxon>Bacteroidota</taxon>
        <taxon>Sphingobacteriia</taxon>
        <taxon>Sphingobacteriales</taxon>
        <taxon>Sphingobacteriaceae</taxon>
        <taxon>Pedobacter</taxon>
    </lineage>
</organism>